<evidence type="ECO:0000256" key="2">
    <source>
        <dbReference type="ARBA" id="ARBA00022475"/>
    </source>
</evidence>
<feature type="transmembrane region" description="Helical" evidence="6">
    <location>
        <begin position="251"/>
        <end position="272"/>
    </location>
</feature>
<feature type="domain" description="Membrane transport protein MMPL" evidence="7">
    <location>
        <begin position="496"/>
        <end position="693"/>
    </location>
</feature>
<feature type="transmembrane region" description="Helical" evidence="6">
    <location>
        <begin position="580"/>
        <end position="597"/>
    </location>
</feature>
<keyword evidence="5 6" id="KW-0472">Membrane</keyword>
<protein>
    <submittedName>
        <fullName evidence="8">MMPL family transporter</fullName>
    </submittedName>
</protein>
<dbReference type="Gene3D" id="1.20.1640.10">
    <property type="entry name" value="Multidrug efflux transporter AcrB transmembrane domain"/>
    <property type="match status" value="2"/>
</dbReference>
<dbReference type="Pfam" id="PF03176">
    <property type="entry name" value="MMPL"/>
    <property type="match status" value="2"/>
</dbReference>
<comment type="subcellular location">
    <subcellularLocation>
        <location evidence="1">Cell membrane</location>
        <topology evidence="1">Multi-pass membrane protein</topology>
    </subcellularLocation>
</comment>
<comment type="caution">
    <text evidence="8">The sequence shown here is derived from an EMBL/GenBank/DDBJ whole genome shotgun (WGS) entry which is preliminary data.</text>
</comment>
<gene>
    <name evidence="8" type="ORF">ACFPCY_32265</name>
</gene>
<keyword evidence="4 6" id="KW-1133">Transmembrane helix</keyword>
<evidence type="ECO:0000313" key="8">
    <source>
        <dbReference type="EMBL" id="MFC4912018.1"/>
    </source>
</evidence>
<feature type="domain" description="Membrane transport protein MMPL" evidence="7">
    <location>
        <begin position="63"/>
        <end position="374"/>
    </location>
</feature>
<dbReference type="PANTHER" id="PTHR33406">
    <property type="entry name" value="MEMBRANE PROTEIN MJ1562-RELATED"/>
    <property type="match status" value="1"/>
</dbReference>
<feature type="transmembrane region" description="Helical" evidence="6">
    <location>
        <begin position="34"/>
        <end position="55"/>
    </location>
</feature>
<dbReference type="PANTHER" id="PTHR33406:SF13">
    <property type="entry name" value="MEMBRANE PROTEIN YDFJ"/>
    <property type="match status" value="1"/>
</dbReference>
<sequence>MAVRDERGAIRGRTRRRVLWRVGEVSARRRWTVVVVWSLVVAAALAAVPGLLAGLGTPSLRVAGSPADRAMASLQRGFPELGGEQMVLAFASDRWTADDPAYLNAVGEGLKALARRPGVGTMQFLPRAAGQDRRHLYAVVGLSGTELQKQRRLGGWRSAIQDAARVASGGRVAVSLVGETSVFDHVKRADLADLRRAETWALPVALLVLAAGLGAVGAGLLPLVAAGVTIAVTCGVLDVLKAVGGLRPDTMSLTVAATIGLGLGLDYALLLLLRHRRTPRPGDVADTAGRTVVWCAVAVAACAATLLLVDAQVVRTLAVPAVVSACVAPLVVLTLLPALLAIAPGLAAPRRRRSAGDPGEFWARWARHLMRRPVRYAVVSATVLVLAAAPVAGIAPGLDFDRDALRGTDPGAGIARMEGDGLAGVTVLALPHRPGEPVEVSGLVQALRSDERVSVAVPLDNGRDVTAVLIGTRDAADRARTAALVRDLRDRAWLDARTGLPSAQRVQVAGAAATLADLRAETASRLWRVAAVVLGFSLVFLVAAMRSVLLPLKAVLMNVLTTGASFGLLTLVADAEGQRVNVLLPLLVSTIVFGLSLDYEVFLVHRIAEHYRATGDNTEAVARGLRDTARPITLAAAVLAATFASLLTADRVEIRQLGFAVATAIALDATLVRLVLVPALMRLLGRYNWWLPAVAAGSATPIAVVKRWRPGSPPGRARRMLRRWAPSRR</sequence>
<evidence type="ECO:0000313" key="9">
    <source>
        <dbReference type="Proteomes" id="UP001595872"/>
    </source>
</evidence>
<dbReference type="RefSeq" id="WP_378261533.1">
    <property type="nucleotide sequence ID" value="NZ_JBHSIT010000011.1"/>
</dbReference>
<accession>A0ABV9U668</accession>
<feature type="transmembrane region" description="Helical" evidence="6">
    <location>
        <begin position="659"/>
        <end position="681"/>
    </location>
</feature>
<feature type="transmembrane region" description="Helical" evidence="6">
    <location>
        <begin position="526"/>
        <end position="549"/>
    </location>
</feature>
<feature type="transmembrane region" description="Helical" evidence="6">
    <location>
        <begin position="321"/>
        <end position="343"/>
    </location>
</feature>
<evidence type="ECO:0000256" key="6">
    <source>
        <dbReference type="SAM" id="Phobius"/>
    </source>
</evidence>
<organism evidence="8 9">
    <name type="scientific">Actinomadura gamaensis</name>
    <dbReference type="NCBI Taxonomy" id="1763541"/>
    <lineage>
        <taxon>Bacteria</taxon>
        <taxon>Bacillati</taxon>
        <taxon>Actinomycetota</taxon>
        <taxon>Actinomycetes</taxon>
        <taxon>Streptosporangiales</taxon>
        <taxon>Thermomonosporaceae</taxon>
        <taxon>Actinomadura</taxon>
    </lineage>
</organism>
<dbReference type="InterPro" id="IPR004869">
    <property type="entry name" value="MMPL_dom"/>
</dbReference>
<evidence type="ECO:0000256" key="1">
    <source>
        <dbReference type="ARBA" id="ARBA00004651"/>
    </source>
</evidence>
<dbReference type="EMBL" id="JBHSIT010000011">
    <property type="protein sequence ID" value="MFC4912018.1"/>
    <property type="molecule type" value="Genomic_DNA"/>
</dbReference>
<dbReference type="InterPro" id="IPR050545">
    <property type="entry name" value="Mycobact_MmpL"/>
</dbReference>
<name>A0ABV9U668_9ACTN</name>
<keyword evidence="9" id="KW-1185">Reference proteome</keyword>
<feature type="transmembrane region" description="Helical" evidence="6">
    <location>
        <begin position="629"/>
        <end position="647"/>
    </location>
</feature>
<feature type="transmembrane region" description="Helical" evidence="6">
    <location>
        <begin position="204"/>
        <end position="231"/>
    </location>
</feature>
<reference evidence="9" key="1">
    <citation type="journal article" date="2019" name="Int. J. Syst. Evol. Microbiol.">
        <title>The Global Catalogue of Microorganisms (GCM) 10K type strain sequencing project: providing services to taxonomists for standard genome sequencing and annotation.</title>
        <authorList>
            <consortium name="The Broad Institute Genomics Platform"/>
            <consortium name="The Broad Institute Genome Sequencing Center for Infectious Disease"/>
            <person name="Wu L."/>
            <person name="Ma J."/>
        </authorList>
    </citation>
    <scope>NUCLEOTIDE SEQUENCE [LARGE SCALE GENOMIC DNA]</scope>
    <source>
        <strain evidence="9">KLKA75</strain>
    </source>
</reference>
<evidence type="ECO:0000256" key="4">
    <source>
        <dbReference type="ARBA" id="ARBA00022989"/>
    </source>
</evidence>
<proteinExistence type="predicted"/>
<keyword evidence="3 6" id="KW-0812">Transmembrane</keyword>
<feature type="transmembrane region" description="Helical" evidence="6">
    <location>
        <begin position="292"/>
        <end position="309"/>
    </location>
</feature>
<evidence type="ECO:0000256" key="5">
    <source>
        <dbReference type="ARBA" id="ARBA00023136"/>
    </source>
</evidence>
<keyword evidence="2" id="KW-1003">Cell membrane</keyword>
<dbReference type="SUPFAM" id="SSF82866">
    <property type="entry name" value="Multidrug efflux transporter AcrB transmembrane domain"/>
    <property type="match status" value="2"/>
</dbReference>
<dbReference type="Proteomes" id="UP001595872">
    <property type="component" value="Unassembled WGS sequence"/>
</dbReference>
<feature type="transmembrane region" description="Helical" evidence="6">
    <location>
        <begin position="555"/>
        <end position="573"/>
    </location>
</feature>
<evidence type="ECO:0000256" key="3">
    <source>
        <dbReference type="ARBA" id="ARBA00022692"/>
    </source>
</evidence>
<evidence type="ECO:0000259" key="7">
    <source>
        <dbReference type="Pfam" id="PF03176"/>
    </source>
</evidence>